<accession>A0A1V9G8Y2</accession>
<reference evidence="1 2" key="1">
    <citation type="submission" date="2016-03" db="EMBL/GenBank/DDBJ databases">
        <title>Niastella vici sp. nov., isolated from farmland soil.</title>
        <authorList>
            <person name="Chen L."/>
            <person name="Wang D."/>
            <person name="Yang S."/>
            <person name="Wang G."/>
        </authorList>
    </citation>
    <scope>NUCLEOTIDE SEQUENCE [LARGE SCALE GENOMIC DNA]</scope>
    <source>
        <strain evidence="1 2">DJ57</strain>
    </source>
</reference>
<dbReference type="RefSeq" id="WP_081144728.1">
    <property type="nucleotide sequence ID" value="NZ_LVYD01000001.1"/>
</dbReference>
<protein>
    <submittedName>
        <fullName evidence="1">Uncharacterized protein</fullName>
    </submittedName>
</protein>
<organism evidence="1 2">
    <name type="scientific">Niastella vici</name>
    <dbReference type="NCBI Taxonomy" id="1703345"/>
    <lineage>
        <taxon>Bacteria</taxon>
        <taxon>Pseudomonadati</taxon>
        <taxon>Bacteroidota</taxon>
        <taxon>Chitinophagia</taxon>
        <taxon>Chitinophagales</taxon>
        <taxon>Chitinophagaceae</taxon>
        <taxon>Niastella</taxon>
    </lineage>
</organism>
<sequence length="105" mass="12615">MRTCNNHPLWHNQPLRLTEEECKNPMLVIEEFFQCYHLNDVRSIWWNWMVEVVSSPGSISSEATERNNHFYFYEKMEMLIEACFILKNQMHLTLQVVPDEPQNIA</sequence>
<evidence type="ECO:0000313" key="2">
    <source>
        <dbReference type="Proteomes" id="UP000192796"/>
    </source>
</evidence>
<name>A0A1V9G8Y2_9BACT</name>
<dbReference type="EMBL" id="LVYD01000001">
    <property type="protein sequence ID" value="OQP67030.1"/>
    <property type="molecule type" value="Genomic_DNA"/>
</dbReference>
<evidence type="ECO:0000313" key="1">
    <source>
        <dbReference type="EMBL" id="OQP67030.1"/>
    </source>
</evidence>
<proteinExistence type="predicted"/>
<comment type="caution">
    <text evidence="1">The sequence shown here is derived from an EMBL/GenBank/DDBJ whole genome shotgun (WGS) entry which is preliminary data.</text>
</comment>
<dbReference type="Proteomes" id="UP000192796">
    <property type="component" value="Unassembled WGS sequence"/>
</dbReference>
<keyword evidence="2" id="KW-1185">Reference proteome</keyword>
<gene>
    <name evidence="1" type="ORF">A3860_01325</name>
</gene>
<dbReference type="AlphaFoldDB" id="A0A1V9G8Y2"/>
<dbReference type="OrthoDB" id="672926at2"/>